<evidence type="ECO:0000256" key="2">
    <source>
        <dbReference type="ARBA" id="ARBA00022829"/>
    </source>
</evidence>
<dbReference type="AlphaFoldDB" id="A0A3B0RMY9"/>
<dbReference type="GO" id="GO:0005694">
    <property type="term" value="C:chromosome"/>
    <property type="evidence" value="ECO:0007669"/>
    <property type="project" value="TreeGrafter"/>
</dbReference>
<keyword evidence="3" id="KW-0238">DNA-binding</keyword>
<sequence>DGDGYLLVAGERRLRASKQTGMARIPAVIRGGSESRSNVTEALIENLQREDLSVLEEAVAYEQLLEEYGMTHEEVGHIVGKSRSAVSNTVRLLVLPGAIQSMLVAGQLTAGHARALLGTDDEAYAMHIAERAVAEGWTVRRVEEAIRLRSTQTARSGRSTGSVRPAAIIELEHRLQDRLETKVKIDHRAKGGKITIKYTSSEDLERIYRYLFDPSG</sequence>
<dbReference type="PANTHER" id="PTHR33375">
    <property type="entry name" value="CHROMOSOME-PARTITIONING PROTEIN PARB-RELATED"/>
    <property type="match status" value="1"/>
</dbReference>
<comment type="similarity">
    <text evidence="1">Belongs to the ParB family.</text>
</comment>
<dbReference type="SUPFAM" id="SSF109709">
    <property type="entry name" value="KorB DNA-binding domain-like"/>
    <property type="match status" value="1"/>
</dbReference>
<dbReference type="InterPro" id="IPR036086">
    <property type="entry name" value="ParB/Sulfiredoxin_sf"/>
</dbReference>
<evidence type="ECO:0000259" key="5">
    <source>
        <dbReference type="Pfam" id="PF17762"/>
    </source>
</evidence>
<evidence type="ECO:0000256" key="1">
    <source>
        <dbReference type="ARBA" id="ARBA00006295"/>
    </source>
</evidence>
<dbReference type="InterPro" id="IPR057240">
    <property type="entry name" value="ParB_dimer_C"/>
</dbReference>
<evidence type="ECO:0000259" key="4">
    <source>
        <dbReference type="Pfam" id="PF02195"/>
    </source>
</evidence>
<dbReference type="InterPro" id="IPR050336">
    <property type="entry name" value="Chromosome_partition/occlusion"/>
</dbReference>
<accession>A0A3B0RMY9</accession>
<dbReference type="GO" id="GO:0045881">
    <property type="term" value="P:positive regulation of sporulation resulting in formation of a cellular spore"/>
    <property type="evidence" value="ECO:0007669"/>
    <property type="project" value="TreeGrafter"/>
</dbReference>
<dbReference type="InterPro" id="IPR003115">
    <property type="entry name" value="ParB_N"/>
</dbReference>
<feature type="domain" description="ParB-like N-terminal" evidence="4">
    <location>
        <begin position="2"/>
        <end position="47"/>
    </location>
</feature>
<dbReference type="Pfam" id="PF17762">
    <property type="entry name" value="HTH_ParB"/>
    <property type="match status" value="1"/>
</dbReference>
<dbReference type="Gene3D" id="1.10.10.2830">
    <property type="match status" value="1"/>
</dbReference>
<dbReference type="EMBL" id="UOEI01000091">
    <property type="protein sequence ID" value="VAV93062.1"/>
    <property type="molecule type" value="Genomic_DNA"/>
</dbReference>
<keyword evidence="2" id="KW-0159">Chromosome partition</keyword>
<dbReference type="InterPro" id="IPR041468">
    <property type="entry name" value="HTH_ParB/Spo0J"/>
</dbReference>
<evidence type="ECO:0000313" key="7">
    <source>
        <dbReference type="EMBL" id="VAV93062.1"/>
    </source>
</evidence>
<feature type="non-terminal residue" evidence="7">
    <location>
        <position position="1"/>
    </location>
</feature>
<dbReference type="Gene3D" id="3.90.1530.30">
    <property type="match status" value="1"/>
</dbReference>
<evidence type="ECO:0000259" key="6">
    <source>
        <dbReference type="Pfam" id="PF23552"/>
    </source>
</evidence>
<evidence type="ECO:0000256" key="3">
    <source>
        <dbReference type="ARBA" id="ARBA00023125"/>
    </source>
</evidence>
<protein>
    <submittedName>
        <fullName evidence="7">Chromosome (Plasmid) partitioning protein ParB</fullName>
    </submittedName>
</protein>
<proteinExistence type="inferred from homology"/>
<feature type="domain" description="ParB/Spo0J HTH" evidence="5">
    <location>
        <begin position="50"/>
        <end position="147"/>
    </location>
</feature>
<feature type="domain" description="ParB C-terminal dimerisation" evidence="6">
    <location>
        <begin position="167"/>
        <end position="209"/>
    </location>
</feature>
<name>A0A3B0RMY9_9ZZZZ</name>
<dbReference type="PANTHER" id="PTHR33375:SF1">
    <property type="entry name" value="CHROMOSOME-PARTITIONING PROTEIN PARB-RELATED"/>
    <property type="match status" value="1"/>
</dbReference>
<reference evidence="7" key="1">
    <citation type="submission" date="2018-06" db="EMBL/GenBank/DDBJ databases">
        <authorList>
            <person name="Zhirakovskaya E."/>
        </authorList>
    </citation>
    <scope>NUCLEOTIDE SEQUENCE</scope>
</reference>
<dbReference type="Pfam" id="PF02195">
    <property type="entry name" value="ParB_N"/>
    <property type="match status" value="1"/>
</dbReference>
<dbReference type="SUPFAM" id="SSF110849">
    <property type="entry name" value="ParB/Sulfiredoxin"/>
    <property type="match status" value="1"/>
</dbReference>
<dbReference type="GO" id="GO:0003677">
    <property type="term" value="F:DNA binding"/>
    <property type="evidence" value="ECO:0007669"/>
    <property type="project" value="UniProtKB-KW"/>
</dbReference>
<gene>
    <name evidence="7" type="ORF">MNBD_ACTINO01-1455</name>
</gene>
<dbReference type="FunFam" id="1.10.10.2830:FF:000001">
    <property type="entry name" value="Chromosome partitioning protein ParB"/>
    <property type="match status" value="1"/>
</dbReference>
<dbReference type="Pfam" id="PF23552">
    <property type="entry name" value="ParB_C"/>
    <property type="match status" value="1"/>
</dbReference>
<dbReference type="GO" id="GO:0007059">
    <property type="term" value="P:chromosome segregation"/>
    <property type="evidence" value="ECO:0007669"/>
    <property type="project" value="UniProtKB-KW"/>
</dbReference>
<organism evidence="7">
    <name type="scientific">hydrothermal vent metagenome</name>
    <dbReference type="NCBI Taxonomy" id="652676"/>
    <lineage>
        <taxon>unclassified sequences</taxon>
        <taxon>metagenomes</taxon>
        <taxon>ecological metagenomes</taxon>
    </lineage>
</organism>
<dbReference type="NCBIfam" id="TIGR00180">
    <property type="entry name" value="parB_part"/>
    <property type="match status" value="1"/>
</dbReference>
<dbReference type="InterPro" id="IPR004437">
    <property type="entry name" value="ParB/RepB/Spo0J"/>
</dbReference>